<reference evidence="2 3" key="1">
    <citation type="submission" date="2020-04" db="EMBL/GenBank/DDBJ databases">
        <title>Perkinsus olseni comparative genomics.</title>
        <authorList>
            <person name="Bogema D.R."/>
        </authorList>
    </citation>
    <scope>NUCLEOTIDE SEQUENCE [LARGE SCALE GENOMIC DNA]</scope>
    <source>
        <strain evidence="2">ATCC PRA-205</strain>
    </source>
</reference>
<gene>
    <name evidence="2" type="ORF">FOZ62_012197</name>
</gene>
<accession>A0A7J6RTX6</accession>
<evidence type="ECO:0000256" key="1">
    <source>
        <dbReference type="SAM" id="MobiDB-lite"/>
    </source>
</evidence>
<evidence type="ECO:0000313" key="3">
    <source>
        <dbReference type="Proteomes" id="UP000574390"/>
    </source>
</evidence>
<dbReference type="Proteomes" id="UP000574390">
    <property type="component" value="Unassembled WGS sequence"/>
</dbReference>
<name>A0A7J6RTX6_PEROL</name>
<comment type="caution">
    <text evidence="2">The sequence shown here is derived from an EMBL/GenBank/DDBJ whole genome shotgun (WGS) entry which is preliminary data.</text>
</comment>
<organism evidence="2 3">
    <name type="scientific">Perkinsus olseni</name>
    <name type="common">Perkinsus atlanticus</name>
    <dbReference type="NCBI Taxonomy" id="32597"/>
    <lineage>
        <taxon>Eukaryota</taxon>
        <taxon>Sar</taxon>
        <taxon>Alveolata</taxon>
        <taxon>Perkinsozoa</taxon>
        <taxon>Perkinsea</taxon>
        <taxon>Perkinsida</taxon>
        <taxon>Perkinsidae</taxon>
        <taxon>Perkinsus</taxon>
    </lineage>
</organism>
<sequence length="127" mass="13816">MNIADKEAHGADTQGAACPAAAAAVDEGIKEGSSSSSSSLLLPKYCYCCALHEILHAIYCGIDVIDTSFIFDMADEGLMLNWTIIDPTSTTNDEENSPSSSSASTLIMQEQRQLQQQQQWREVKPSW</sequence>
<feature type="compositionally biased region" description="Low complexity" evidence="1">
    <location>
        <begin position="97"/>
        <end position="119"/>
    </location>
</feature>
<protein>
    <submittedName>
        <fullName evidence="2">Uncharacterized protein</fullName>
    </submittedName>
</protein>
<dbReference type="EMBL" id="JABANM010020214">
    <property type="protein sequence ID" value="KAF4723210.1"/>
    <property type="molecule type" value="Genomic_DNA"/>
</dbReference>
<evidence type="ECO:0000313" key="2">
    <source>
        <dbReference type="EMBL" id="KAF4723210.1"/>
    </source>
</evidence>
<dbReference type="AlphaFoldDB" id="A0A7J6RTX6"/>
<feature type="region of interest" description="Disordered" evidence="1">
    <location>
        <begin position="87"/>
        <end position="127"/>
    </location>
</feature>
<proteinExistence type="predicted"/>